<sequence>MKGSSCQEHVRLLLAATAKPSSGNGELKFVKDTTLHRGAVTVAGHMNFVPFQQQRKSMSCVKNGSSR</sequence>
<keyword evidence="2" id="KW-1185">Reference proteome</keyword>
<name>A0AAN9AZM8_9CAEN</name>
<dbReference type="AlphaFoldDB" id="A0AAN9AZM8"/>
<dbReference type="Proteomes" id="UP001374579">
    <property type="component" value="Unassembled WGS sequence"/>
</dbReference>
<organism evidence="1 2">
    <name type="scientific">Littorina saxatilis</name>
    <dbReference type="NCBI Taxonomy" id="31220"/>
    <lineage>
        <taxon>Eukaryota</taxon>
        <taxon>Metazoa</taxon>
        <taxon>Spiralia</taxon>
        <taxon>Lophotrochozoa</taxon>
        <taxon>Mollusca</taxon>
        <taxon>Gastropoda</taxon>
        <taxon>Caenogastropoda</taxon>
        <taxon>Littorinimorpha</taxon>
        <taxon>Littorinoidea</taxon>
        <taxon>Littorinidae</taxon>
        <taxon>Littorina</taxon>
    </lineage>
</organism>
<gene>
    <name evidence="1" type="ORF">V1264_005634</name>
</gene>
<comment type="caution">
    <text evidence="1">The sequence shown here is derived from an EMBL/GenBank/DDBJ whole genome shotgun (WGS) entry which is preliminary data.</text>
</comment>
<protein>
    <submittedName>
        <fullName evidence="1">Uncharacterized protein</fullName>
    </submittedName>
</protein>
<reference evidence="1 2" key="1">
    <citation type="submission" date="2024-02" db="EMBL/GenBank/DDBJ databases">
        <title>Chromosome-scale genome assembly of the rough periwinkle Littorina saxatilis.</title>
        <authorList>
            <person name="De Jode A."/>
            <person name="Faria R."/>
            <person name="Formenti G."/>
            <person name="Sims Y."/>
            <person name="Smith T.P."/>
            <person name="Tracey A."/>
            <person name="Wood J.M.D."/>
            <person name="Zagrodzka Z.B."/>
            <person name="Johannesson K."/>
            <person name="Butlin R.K."/>
            <person name="Leder E.H."/>
        </authorList>
    </citation>
    <scope>NUCLEOTIDE SEQUENCE [LARGE SCALE GENOMIC DNA]</scope>
    <source>
        <strain evidence="1">Snail1</strain>
        <tissue evidence="1">Muscle</tissue>
    </source>
</reference>
<evidence type="ECO:0000313" key="2">
    <source>
        <dbReference type="Proteomes" id="UP001374579"/>
    </source>
</evidence>
<accession>A0AAN9AZM8</accession>
<dbReference type="EMBL" id="JBAMIC010000014">
    <property type="protein sequence ID" value="KAK7096330.1"/>
    <property type="molecule type" value="Genomic_DNA"/>
</dbReference>
<evidence type="ECO:0000313" key="1">
    <source>
        <dbReference type="EMBL" id="KAK7096330.1"/>
    </source>
</evidence>
<proteinExistence type="predicted"/>